<sequence>MLHLARKRTERQVQDDESYRMRGSHNQGQGESRAEAKRRPGPGGLKQKQNKRLIAETSNLANSKAGERIGRAGRQREYVEGEIWEKKKEMEEKKSEEPEKKKKDSRGQPPSYTASHENLTGITLQKQLDCEPDWDDPTKTTGL</sequence>
<feature type="compositionally biased region" description="Basic and acidic residues" evidence="1">
    <location>
        <begin position="10"/>
        <end position="20"/>
    </location>
</feature>
<reference evidence="2 3" key="1">
    <citation type="submission" date="2016-06" db="EMBL/GenBank/DDBJ databases">
        <title>The Draft Genome Sequence and Annotation of the Desert Woodrat Neotoma lepida.</title>
        <authorList>
            <person name="Campbell M."/>
            <person name="Oakeson K.F."/>
            <person name="Yandell M."/>
            <person name="Halpert J.R."/>
            <person name="Dearing D."/>
        </authorList>
    </citation>
    <scope>NUCLEOTIDE SEQUENCE [LARGE SCALE GENOMIC DNA]</scope>
    <source>
        <strain evidence="2">417</strain>
        <tissue evidence="2">Liver</tissue>
    </source>
</reference>
<protein>
    <submittedName>
        <fullName evidence="2">Uncharacterized protein</fullName>
    </submittedName>
</protein>
<accession>A0A1A6GSC0</accession>
<feature type="compositionally biased region" description="Basic and acidic residues" evidence="1">
    <location>
        <begin position="65"/>
        <end position="106"/>
    </location>
</feature>
<gene>
    <name evidence="2" type="ORF">A6R68_02897</name>
</gene>
<evidence type="ECO:0000313" key="2">
    <source>
        <dbReference type="EMBL" id="OBS68565.1"/>
    </source>
</evidence>
<organism evidence="2 3">
    <name type="scientific">Neotoma lepida</name>
    <name type="common">Desert woodrat</name>
    <dbReference type="NCBI Taxonomy" id="56216"/>
    <lineage>
        <taxon>Eukaryota</taxon>
        <taxon>Metazoa</taxon>
        <taxon>Chordata</taxon>
        <taxon>Craniata</taxon>
        <taxon>Vertebrata</taxon>
        <taxon>Euteleostomi</taxon>
        <taxon>Mammalia</taxon>
        <taxon>Eutheria</taxon>
        <taxon>Euarchontoglires</taxon>
        <taxon>Glires</taxon>
        <taxon>Rodentia</taxon>
        <taxon>Myomorpha</taxon>
        <taxon>Muroidea</taxon>
        <taxon>Cricetidae</taxon>
        <taxon>Neotominae</taxon>
        <taxon>Neotoma</taxon>
    </lineage>
</organism>
<keyword evidence="3" id="KW-1185">Reference proteome</keyword>
<feature type="region of interest" description="Disordered" evidence="1">
    <location>
        <begin position="1"/>
        <end position="143"/>
    </location>
</feature>
<dbReference type="AlphaFoldDB" id="A0A1A6GSC0"/>
<dbReference type="EMBL" id="LZPO01075898">
    <property type="protein sequence ID" value="OBS68565.1"/>
    <property type="molecule type" value="Genomic_DNA"/>
</dbReference>
<proteinExistence type="predicted"/>
<evidence type="ECO:0000313" key="3">
    <source>
        <dbReference type="Proteomes" id="UP000092124"/>
    </source>
</evidence>
<comment type="caution">
    <text evidence="2">The sequence shown here is derived from an EMBL/GenBank/DDBJ whole genome shotgun (WGS) entry which is preliminary data.</text>
</comment>
<feature type="compositionally biased region" description="Polar residues" evidence="1">
    <location>
        <begin position="108"/>
        <end position="126"/>
    </location>
</feature>
<dbReference type="Proteomes" id="UP000092124">
    <property type="component" value="Unassembled WGS sequence"/>
</dbReference>
<evidence type="ECO:0000256" key="1">
    <source>
        <dbReference type="SAM" id="MobiDB-lite"/>
    </source>
</evidence>
<name>A0A1A6GSC0_NEOLE</name>